<dbReference type="PANTHER" id="PTHR44229:SF4">
    <property type="entry name" value="15-HYDROXYPROSTAGLANDIN DEHYDROGENASE [NAD(+)]"/>
    <property type="match status" value="1"/>
</dbReference>
<reference evidence="4 5" key="1">
    <citation type="submission" date="2018-11" db="EMBL/GenBank/DDBJ databases">
        <title>Genome assembly of Steccherinum ochraceum LE-BIN_3174, the white-rot fungus of the Steccherinaceae family (The Residual Polyporoid clade, Polyporales, Basidiomycota).</title>
        <authorList>
            <person name="Fedorova T.V."/>
            <person name="Glazunova O.A."/>
            <person name="Landesman E.O."/>
            <person name="Moiseenko K.V."/>
            <person name="Psurtseva N.V."/>
            <person name="Savinova O.S."/>
            <person name="Shakhova N.V."/>
            <person name="Tyazhelova T.V."/>
            <person name="Vasina D.V."/>
        </authorList>
    </citation>
    <scope>NUCLEOTIDE SEQUENCE [LARGE SCALE GENOMIC DNA]</scope>
    <source>
        <strain evidence="4 5">LE-BIN_3174</strain>
    </source>
</reference>
<dbReference type="Gene3D" id="3.40.50.720">
    <property type="entry name" value="NAD(P)-binding Rossmann-like Domain"/>
    <property type="match status" value="2"/>
</dbReference>
<dbReference type="GO" id="GO:0016616">
    <property type="term" value="F:oxidoreductase activity, acting on the CH-OH group of donors, NAD or NADP as acceptor"/>
    <property type="evidence" value="ECO:0007669"/>
    <property type="project" value="TreeGrafter"/>
</dbReference>
<evidence type="ECO:0000313" key="5">
    <source>
        <dbReference type="Proteomes" id="UP000292702"/>
    </source>
</evidence>
<evidence type="ECO:0000313" key="4">
    <source>
        <dbReference type="EMBL" id="TCD65103.1"/>
    </source>
</evidence>
<dbReference type="SUPFAM" id="SSF51735">
    <property type="entry name" value="NAD(P)-binding Rossmann-fold domains"/>
    <property type="match status" value="1"/>
</dbReference>
<keyword evidence="3" id="KW-0560">Oxidoreductase</keyword>
<evidence type="ECO:0000256" key="3">
    <source>
        <dbReference type="ARBA" id="ARBA00023002"/>
    </source>
</evidence>
<keyword evidence="5" id="KW-1185">Reference proteome</keyword>
<accession>A0A4R0REF1</accession>
<sequence>MARKYEGRKALVTGAASGIGKHLVEVLIGHGARVVCCDLNAAAGQAVVDELNARYGSANGNAPVAWFVKLNVTSVVGGDGGGVQEGGRTCEREVGLGLRSKVFDVNTVGAMYTIQGAINHFRSYKSGGSIIVTASLSGLYAFKADPAYSASKHAVIGLVRSASLSTYKEGIFINAIAPASTESGMMTKEVMDFSRAVGMVTSKESIMEAFEHFLKPGSRASGQVVGALHDKIQVFGQPSPPGLKAKSRM</sequence>
<dbReference type="OrthoDB" id="5371740at2759"/>
<dbReference type="PANTHER" id="PTHR44229">
    <property type="entry name" value="15-HYDROXYPROSTAGLANDIN DEHYDROGENASE [NAD(+)]"/>
    <property type="match status" value="1"/>
</dbReference>
<comment type="similarity">
    <text evidence="1">Belongs to the short-chain dehydrogenases/reductases (SDR) family.</text>
</comment>
<proteinExistence type="inferred from homology"/>
<dbReference type="GO" id="GO:0005737">
    <property type="term" value="C:cytoplasm"/>
    <property type="evidence" value="ECO:0007669"/>
    <property type="project" value="TreeGrafter"/>
</dbReference>
<dbReference type="STRING" id="92696.A0A4R0REF1"/>
<evidence type="ECO:0000256" key="2">
    <source>
        <dbReference type="ARBA" id="ARBA00022857"/>
    </source>
</evidence>
<gene>
    <name evidence="4" type="ORF">EIP91_003077</name>
</gene>
<name>A0A4R0REF1_9APHY</name>
<dbReference type="InterPro" id="IPR002347">
    <property type="entry name" value="SDR_fam"/>
</dbReference>
<protein>
    <submittedName>
        <fullName evidence="4">Uncharacterized protein</fullName>
    </submittedName>
</protein>
<keyword evidence="2" id="KW-0521">NADP</keyword>
<dbReference type="Pfam" id="PF00106">
    <property type="entry name" value="adh_short"/>
    <property type="match status" value="2"/>
</dbReference>
<dbReference type="AlphaFoldDB" id="A0A4R0REF1"/>
<organism evidence="4 5">
    <name type="scientific">Steccherinum ochraceum</name>
    <dbReference type="NCBI Taxonomy" id="92696"/>
    <lineage>
        <taxon>Eukaryota</taxon>
        <taxon>Fungi</taxon>
        <taxon>Dikarya</taxon>
        <taxon>Basidiomycota</taxon>
        <taxon>Agaricomycotina</taxon>
        <taxon>Agaricomycetes</taxon>
        <taxon>Polyporales</taxon>
        <taxon>Steccherinaceae</taxon>
        <taxon>Steccherinum</taxon>
    </lineage>
</organism>
<dbReference type="EMBL" id="RWJN01000198">
    <property type="protein sequence ID" value="TCD65103.1"/>
    <property type="molecule type" value="Genomic_DNA"/>
</dbReference>
<dbReference type="PRINTS" id="PR00081">
    <property type="entry name" value="GDHRDH"/>
</dbReference>
<comment type="caution">
    <text evidence="4">The sequence shown here is derived from an EMBL/GenBank/DDBJ whole genome shotgun (WGS) entry which is preliminary data.</text>
</comment>
<dbReference type="PROSITE" id="PS00061">
    <property type="entry name" value="ADH_SHORT"/>
    <property type="match status" value="1"/>
</dbReference>
<dbReference type="Proteomes" id="UP000292702">
    <property type="component" value="Unassembled WGS sequence"/>
</dbReference>
<evidence type="ECO:0000256" key="1">
    <source>
        <dbReference type="ARBA" id="ARBA00006484"/>
    </source>
</evidence>
<dbReference type="InterPro" id="IPR036291">
    <property type="entry name" value="NAD(P)-bd_dom_sf"/>
</dbReference>
<dbReference type="InterPro" id="IPR020904">
    <property type="entry name" value="Sc_DH/Rdtase_CS"/>
</dbReference>